<reference evidence="2 3" key="1">
    <citation type="submission" date="2016-10" db="EMBL/GenBank/DDBJ databases">
        <title>Marinobacter salinus sp. nov., a moderately halophilic bacterium isolated from a tidal flat environment.</title>
        <authorList>
            <person name="Park S.-J."/>
        </authorList>
    </citation>
    <scope>NUCLEOTIDE SEQUENCE [LARGE SCALE GENOMIC DNA]</scope>
    <source>
        <strain evidence="2 3">Hb8</strain>
    </source>
</reference>
<dbReference type="STRING" id="1874317.BKP64_12170"/>
<evidence type="ECO:0000313" key="2">
    <source>
        <dbReference type="EMBL" id="AOY90268.1"/>
    </source>
</evidence>
<dbReference type="GO" id="GO:0050355">
    <property type="term" value="F:inorganic triphosphate phosphatase activity"/>
    <property type="evidence" value="ECO:0007669"/>
    <property type="project" value="InterPro"/>
</dbReference>
<keyword evidence="3" id="KW-1185">Reference proteome</keyword>
<dbReference type="InterPro" id="IPR033469">
    <property type="entry name" value="CYTH-like_dom_sf"/>
</dbReference>
<organism evidence="2 3">
    <name type="scientific">Marinobacter salinus</name>
    <dbReference type="NCBI Taxonomy" id="1874317"/>
    <lineage>
        <taxon>Bacteria</taxon>
        <taxon>Pseudomonadati</taxon>
        <taxon>Pseudomonadota</taxon>
        <taxon>Gammaproteobacteria</taxon>
        <taxon>Pseudomonadales</taxon>
        <taxon>Marinobacteraceae</taxon>
        <taxon>Marinobacter</taxon>
    </lineage>
</organism>
<dbReference type="SMART" id="SM01118">
    <property type="entry name" value="CYTH"/>
    <property type="match status" value="1"/>
</dbReference>
<dbReference type="AlphaFoldDB" id="A0A1D9GRL7"/>
<dbReference type="Pfam" id="PF01928">
    <property type="entry name" value="CYTH"/>
    <property type="match status" value="1"/>
</dbReference>
<dbReference type="PANTHER" id="PTHR39569:SF1">
    <property type="entry name" value="INORGANIC TRIPHOSPHATASE"/>
    <property type="match status" value="1"/>
</dbReference>
<dbReference type="Gene3D" id="2.40.320.10">
    <property type="entry name" value="Hypothetical Protein Pfu-838710-001"/>
    <property type="match status" value="1"/>
</dbReference>
<evidence type="ECO:0000313" key="3">
    <source>
        <dbReference type="Proteomes" id="UP000177445"/>
    </source>
</evidence>
<dbReference type="RefSeq" id="WP_070973670.1">
    <property type="nucleotide sequence ID" value="NZ_CP017715.1"/>
</dbReference>
<feature type="domain" description="CYTH" evidence="1">
    <location>
        <begin position="2"/>
        <end position="199"/>
    </location>
</feature>
<evidence type="ECO:0000259" key="1">
    <source>
        <dbReference type="PROSITE" id="PS51707"/>
    </source>
</evidence>
<dbReference type="PANTHER" id="PTHR39569">
    <property type="entry name" value="INORGANIC TRIPHOSPHATASE"/>
    <property type="match status" value="1"/>
</dbReference>
<sequence length="286" mass="31026">MAEELEIKLTLTREGLVRAHEWLEAQSEAVRGPQKSLLNRYYDTPESELNSQRAALRVRQAGDRCVQTLKTQGEFVGGAHRREEWEWPVPGTDLNLGLLADTPLGDGINLARLQPVFETNFTRQIIMLRQGDTEIEVALDQGAIVSGDSSRPLSEVEFELKSGDPSALITWAGRLAGQVPVFLNLVSKAEQGYYLAGLYTPDARHPGSPGPVSATDFLYGLSVSWLTGQPYAVSDLDLSDVARLAEQGGFGDLYSDIIASLGAGVSVATLMEQQALGKLQILLATS</sequence>
<accession>A0A1D9GRL7</accession>
<gene>
    <name evidence="2" type="ORF">BKP64_12170</name>
</gene>
<dbReference type="GO" id="GO:0046872">
    <property type="term" value="F:metal ion binding"/>
    <property type="evidence" value="ECO:0007669"/>
    <property type="project" value="TreeGrafter"/>
</dbReference>
<dbReference type="Proteomes" id="UP000177445">
    <property type="component" value="Chromosome"/>
</dbReference>
<dbReference type="EMBL" id="CP017715">
    <property type="protein sequence ID" value="AOY90268.1"/>
    <property type="molecule type" value="Genomic_DNA"/>
</dbReference>
<name>A0A1D9GRL7_9GAMM</name>
<dbReference type="InterPro" id="IPR023577">
    <property type="entry name" value="CYTH_domain"/>
</dbReference>
<dbReference type="CDD" id="cd07756">
    <property type="entry name" value="CYTH-like_Pase_CHAD"/>
    <property type="match status" value="1"/>
</dbReference>
<dbReference type="InterPro" id="IPR039013">
    <property type="entry name" value="YgiF"/>
</dbReference>
<proteinExistence type="predicted"/>
<dbReference type="KEGG" id="msq:BKP64_12170"/>
<dbReference type="PROSITE" id="PS51707">
    <property type="entry name" value="CYTH"/>
    <property type="match status" value="1"/>
</dbReference>
<dbReference type="OrthoDB" id="3034217at2"/>
<dbReference type="SUPFAM" id="SSF55154">
    <property type="entry name" value="CYTH-like phosphatases"/>
    <property type="match status" value="1"/>
</dbReference>
<protein>
    <submittedName>
        <fullName evidence="2">Adenylate cyclase</fullName>
    </submittedName>
</protein>